<protein>
    <recommendedName>
        <fullName evidence="5">Elongator complex protein 2</fullName>
    </recommendedName>
</protein>
<evidence type="ECO:0000256" key="4">
    <source>
        <dbReference type="ARBA" id="ARBA00005881"/>
    </source>
</evidence>
<dbReference type="SMART" id="SM00320">
    <property type="entry name" value="WD40"/>
    <property type="match status" value="9"/>
</dbReference>
<evidence type="ECO:0000256" key="11">
    <source>
        <dbReference type="PROSITE-ProRule" id="PRU00221"/>
    </source>
</evidence>
<evidence type="ECO:0000256" key="7">
    <source>
        <dbReference type="ARBA" id="ARBA00022574"/>
    </source>
</evidence>
<dbReference type="OrthoDB" id="5854389at2759"/>
<evidence type="ECO:0000313" key="13">
    <source>
        <dbReference type="Proteomes" id="UP000053766"/>
    </source>
</evidence>
<dbReference type="InterPro" id="IPR001680">
    <property type="entry name" value="WD40_rpt"/>
</dbReference>
<dbReference type="GO" id="GO:0002098">
    <property type="term" value="P:tRNA wobble uridine modification"/>
    <property type="evidence" value="ECO:0007669"/>
    <property type="project" value="InterPro"/>
</dbReference>
<evidence type="ECO:0000256" key="1">
    <source>
        <dbReference type="ARBA" id="ARBA00004123"/>
    </source>
</evidence>
<dbReference type="SUPFAM" id="SSF50978">
    <property type="entry name" value="WD40 repeat-like"/>
    <property type="match status" value="1"/>
</dbReference>
<evidence type="ECO:0000256" key="6">
    <source>
        <dbReference type="ARBA" id="ARBA00022490"/>
    </source>
</evidence>
<comment type="subcellular location">
    <subcellularLocation>
        <location evidence="2">Cytoplasm</location>
    </subcellularLocation>
    <subcellularLocation>
        <location evidence="1">Nucleus</location>
    </subcellularLocation>
</comment>
<sequence>MRHLLTLGWSFLFRENGIESPINTLCGTFASNRIVVDGINARMRVWWFDLSNQLTIRNSFDIGELKTFVTASDMQLISNGKVLLAVGTTGRMIELFCETTLISAFQAIQKVLNIAGHEDWIHSLAFNQRNPALLATAGQDTFVKLWRIEEVGKRDNKSISVTKNLFEVDGDEGKLLMSLSMETVLAGHNDWVHSTQWDSEGRVLLTSSSDKTVIVWKETCDGKLWNDVERMGIVGGQAAGFLCAVFSPDAKQVVASSYYGGLYSWVYSEKDNSWKAAVVCSGHTGAVRDVVWHPDGEFFISVGEDKTSRVYTHEKKLNKFIEVARPQVHGHSMQCLCLISRSIIVSGAEEKIFRVFEAPYTFASSVCNIGGSDMTKIFGECTLVHYGAKVPALGLSNKAIDEAQEEEHIVNGHSHWEEDEFQAVPSELRNPPTEDFLQQNTLWPEVQKLYGHGYEVYTVTTNPNGTVMATSCKASQIEDAAIVLWDTSDWTKKSEIFGHQLTVTQVEWSPDGTRILSVSRDRTAIIYRERHGNLNGFDYETIWSSGKQHTRIIWSCCWFDDSKHFLTASRDMKVILWKCCDAATVPLNSFKCPQSATSVAICCSTDIRDSIIVVGLQDGSLLFLQYVGEALQFLHRSFVPITTVDSPVLRLRVNPKRCSRLAIARSDGKLQVIELTITRAL</sequence>
<dbReference type="GO" id="GO:0033588">
    <property type="term" value="C:elongator holoenzyme complex"/>
    <property type="evidence" value="ECO:0007669"/>
    <property type="project" value="InterPro"/>
</dbReference>
<dbReference type="SUPFAM" id="SSF82171">
    <property type="entry name" value="DPP6 N-terminal domain-like"/>
    <property type="match status" value="1"/>
</dbReference>
<dbReference type="AlphaFoldDB" id="A0A0D8XZ67"/>
<feature type="repeat" description="WD" evidence="11">
    <location>
        <begin position="185"/>
        <end position="217"/>
    </location>
</feature>
<evidence type="ECO:0000256" key="2">
    <source>
        <dbReference type="ARBA" id="ARBA00004496"/>
    </source>
</evidence>
<reference evidence="13" key="2">
    <citation type="journal article" date="2016" name="Sci. Rep.">
        <title>Dictyocaulus viviparus genome, variome and transcriptome elucidate lungworm biology and support future intervention.</title>
        <authorList>
            <person name="McNulty S.N."/>
            <person name="Strube C."/>
            <person name="Rosa B.A."/>
            <person name="Martin J.C."/>
            <person name="Tyagi R."/>
            <person name="Choi Y.J."/>
            <person name="Wang Q."/>
            <person name="Hallsworth Pepin K."/>
            <person name="Zhang X."/>
            <person name="Ozersky P."/>
            <person name="Wilson R.K."/>
            <person name="Sternberg P.W."/>
            <person name="Gasser R.B."/>
            <person name="Mitreva M."/>
        </authorList>
    </citation>
    <scope>NUCLEOTIDE SEQUENCE [LARGE SCALE GENOMIC DNA]</scope>
    <source>
        <strain evidence="13">HannoverDv2000</strain>
    </source>
</reference>
<dbReference type="Gene3D" id="2.130.10.10">
    <property type="entry name" value="YVTN repeat-like/Quinoprotein amine dehydrogenase"/>
    <property type="match status" value="3"/>
</dbReference>
<dbReference type="GO" id="GO:0005634">
    <property type="term" value="C:nucleus"/>
    <property type="evidence" value="ECO:0007669"/>
    <property type="project" value="UniProtKB-SubCell"/>
</dbReference>
<comment type="similarity">
    <text evidence="4">Belongs to the WD repeat ELP2 family.</text>
</comment>
<dbReference type="SUPFAM" id="SSF50960">
    <property type="entry name" value="TolB, C-terminal domain"/>
    <property type="match status" value="1"/>
</dbReference>
<gene>
    <name evidence="12" type="ORF">DICVIV_04838</name>
</gene>
<dbReference type="InterPro" id="IPR036322">
    <property type="entry name" value="WD40_repeat_dom_sf"/>
</dbReference>
<dbReference type="Pfam" id="PF00400">
    <property type="entry name" value="WD40"/>
    <property type="match status" value="6"/>
</dbReference>
<reference evidence="12 13" key="1">
    <citation type="submission" date="2013-11" db="EMBL/GenBank/DDBJ databases">
        <title>Draft genome of the bovine lungworm Dictyocaulus viviparus.</title>
        <authorList>
            <person name="Mitreva M."/>
        </authorList>
    </citation>
    <scope>NUCLEOTIDE SEQUENCE [LARGE SCALE GENOMIC DNA]</scope>
    <source>
        <strain evidence="12 13">HannoverDv2000</strain>
    </source>
</reference>
<dbReference type="UniPathway" id="UPA00988"/>
<dbReference type="GO" id="GO:0005737">
    <property type="term" value="C:cytoplasm"/>
    <property type="evidence" value="ECO:0007669"/>
    <property type="project" value="UniProtKB-SubCell"/>
</dbReference>
<accession>A0A0D8XZ67</accession>
<name>A0A0D8XZ67_DICVI</name>
<feature type="repeat" description="WD" evidence="11">
    <location>
        <begin position="496"/>
        <end position="527"/>
    </location>
</feature>
<keyword evidence="13" id="KW-1185">Reference proteome</keyword>
<dbReference type="InterPro" id="IPR015943">
    <property type="entry name" value="WD40/YVTN_repeat-like_dom_sf"/>
</dbReference>
<keyword evidence="6" id="KW-0963">Cytoplasm</keyword>
<keyword evidence="7 11" id="KW-0853">WD repeat</keyword>
<dbReference type="EMBL" id="KN716247">
    <property type="protein sequence ID" value="KJH49059.1"/>
    <property type="molecule type" value="Genomic_DNA"/>
</dbReference>
<keyword evidence="10" id="KW-0539">Nucleus</keyword>
<evidence type="ECO:0000313" key="12">
    <source>
        <dbReference type="EMBL" id="KJH49059.1"/>
    </source>
</evidence>
<keyword evidence="9" id="KW-0677">Repeat</keyword>
<feature type="repeat" description="WD" evidence="11">
    <location>
        <begin position="280"/>
        <end position="311"/>
    </location>
</feature>
<dbReference type="Proteomes" id="UP000053766">
    <property type="component" value="Unassembled WGS sequence"/>
</dbReference>
<evidence type="ECO:0000256" key="5">
    <source>
        <dbReference type="ARBA" id="ARBA00020267"/>
    </source>
</evidence>
<dbReference type="PANTHER" id="PTHR44111">
    <property type="entry name" value="ELONGATOR COMPLEX PROTEIN 2"/>
    <property type="match status" value="1"/>
</dbReference>
<keyword evidence="8" id="KW-0819">tRNA processing</keyword>
<evidence type="ECO:0000256" key="10">
    <source>
        <dbReference type="ARBA" id="ARBA00023242"/>
    </source>
</evidence>
<evidence type="ECO:0000256" key="8">
    <source>
        <dbReference type="ARBA" id="ARBA00022694"/>
    </source>
</evidence>
<comment type="pathway">
    <text evidence="3">tRNA modification; 5-methoxycarbonylmethyl-2-thiouridine-tRNA biosynthesis.</text>
</comment>
<evidence type="ECO:0000256" key="9">
    <source>
        <dbReference type="ARBA" id="ARBA00022737"/>
    </source>
</evidence>
<dbReference type="PROSITE" id="PS50294">
    <property type="entry name" value="WD_REPEATS_REGION"/>
    <property type="match status" value="3"/>
</dbReference>
<evidence type="ECO:0000256" key="3">
    <source>
        <dbReference type="ARBA" id="ARBA00005043"/>
    </source>
</evidence>
<proteinExistence type="inferred from homology"/>
<organism evidence="12 13">
    <name type="scientific">Dictyocaulus viviparus</name>
    <name type="common">Bovine lungworm</name>
    <dbReference type="NCBI Taxonomy" id="29172"/>
    <lineage>
        <taxon>Eukaryota</taxon>
        <taxon>Metazoa</taxon>
        <taxon>Ecdysozoa</taxon>
        <taxon>Nematoda</taxon>
        <taxon>Chromadorea</taxon>
        <taxon>Rhabditida</taxon>
        <taxon>Rhabditina</taxon>
        <taxon>Rhabditomorpha</taxon>
        <taxon>Strongyloidea</taxon>
        <taxon>Metastrongylidae</taxon>
        <taxon>Dictyocaulus</taxon>
    </lineage>
</organism>
<dbReference type="InterPro" id="IPR037289">
    <property type="entry name" value="Elp2"/>
</dbReference>
<feature type="repeat" description="WD" evidence="11">
    <location>
        <begin position="114"/>
        <end position="149"/>
    </location>
</feature>
<dbReference type="PANTHER" id="PTHR44111:SF1">
    <property type="entry name" value="ELONGATOR COMPLEX PROTEIN 2"/>
    <property type="match status" value="1"/>
</dbReference>
<dbReference type="PROSITE" id="PS50082">
    <property type="entry name" value="WD_REPEATS_2"/>
    <property type="match status" value="4"/>
</dbReference>
<dbReference type="STRING" id="29172.A0A0D8XZ67"/>